<evidence type="ECO:0000313" key="1">
    <source>
        <dbReference type="EMBL" id="CAI9720784.1"/>
    </source>
</evidence>
<evidence type="ECO:0000313" key="2">
    <source>
        <dbReference type="Proteomes" id="UP001162480"/>
    </source>
</evidence>
<dbReference type="Proteomes" id="UP001162480">
    <property type="component" value="Chromosome 4"/>
</dbReference>
<name>A0AA36F173_OCTVU</name>
<keyword evidence="2" id="KW-1185">Reference proteome</keyword>
<gene>
    <name evidence="1" type="ORF">OCTVUL_1B006287</name>
</gene>
<proteinExistence type="predicted"/>
<reference evidence="1" key="1">
    <citation type="submission" date="2023-08" db="EMBL/GenBank/DDBJ databases">
        <authorList>
            <person name="Alioto T."/>
            <person name="Alioto T."/>
            <person name="Gomez Garrido J."/>
        </authorList>
    </citation>
    <scope>NUCLEOTIDE SEQUENCE</scope>
</reference>
<organism evidence="1 2">
    <name type="scientific">Octopus vulgaris</name>
    <name type="common">Common octopus</name>
    <dbReference type="NCBI Taxonomy" id="6645"/>
    <lineage>
        <taxon>Eukaryota</taxon>
        <taxon>Metazoa</taxon>
        <taxon>Spiralia</taxon>
        <taxon>Lophotrochozoa</taxon>
        <taxon>Mollusca</taxon>
        <taxon>Cephalopoda</taxon>
        <taxon>Coleoidea</taxon>
        <taxon>Octopodiformes</taxon>
        <taxon>Octopoda</taxon>
        <taxon>Incirrata</taxon>
        <taxon>Octopodidae</taxon>
        <taxon>Octopus</taxon>
    </lineage>
</organism>
<dbReference type="EMBL" id="OX597817">
    <property type="protein sequence ID" value="CAI9720784.1"/>
    <property type="molecule type" value="Genomic_DNA"/>
</dbReference>
<protein>
    <submittedName>
        <fullName evidence="1">Uncharacterized protein</fullName>
    </submittedName>
</protein>
<accession>A0AA36F173</accession>
<sequence>MQISINHYEIMKKSLSSRVQQRCTNAVVIFQHIMDPFIYDNSLQKTNSYIDDIISEMIFLNVDICLSQVQNRNCCEFSLKNTFAQQLSSAYLVSYSMDVQRALFSSLYLNHYKCSTFTVHI</sequence>
<dbReference type="AlphaFoldDB" id="A0AA36F173"/>